<dbReference type="InterPro" id="IPR016833">
    <property type="entry name" value="Put_Na-Bile_cotransptr"/>
</dbReference>
<evidence type="ECO:0000313" key="3">
    <source>
        <dbReference type="Proteomes" id="UP000245916"/>
    </source>
</evidence>
<evidence type="ECO:0000256" key="1">
    <source>
        <dbReference type="SAM" id="Phobius"/>
    </source>
</evidence>
<feature type="transmembrane region" description="Helical" evidence="1">
    <location>
        <begin position="130"/>
        <end position="152"/>
    </location>
</feature>
<reference evidence="2 3" key="1">
    <citation type="submission" date="2018-05" db="EMBL/GenBank/DDBJ databases">
        <title>Genome of Sphingosinicella humi QZX222.</title>
        <authorList>
            <person name="Qiao Z."/>
            <person name="Wang G."/>
        </authorList>
    </citation>
    <scope>NUCLEOTIDE SEQUENCE [LARGE SCALE GENOMIC DNA]</scope>
    <source>
        <strain evidence="2 3">QZX222</strain>
    </source>
</reference>
<keyword evidence="3" id="KW-1185">Reference proteome</keyword>
<dbReference type="Gene3D" id="1.20.1530.20">
    <property type="match status" value="1"/>
</dbReference>
<feature type="transmembrane region" description="Helical" evidence="1">
    <location>
        <begin position="262"/>
        <end position="284"/>
    </location>
</feature>
<dbReference type="Proteomes" id="UP000245916">
    <property type="component" value="Unassembled WGS sequence"/>
</dbReference>
<proteinExistence type="predicted"/>
<dbReference type="PIRSF" id="PIRSF026166">
    <property type="entry name" value="UCP026166"/>
    <property type="match status" value="1"/>
</dbReference>
<keyword evidence="1" id="KW-1133">Transmembrane helix</keyword>
<keyword evidence="1" id="KW-0472">Membrane</keyword>
<dbReference type="GO" id="GO:0005886">
    <property type="term" value="C:plasma membrane"/>
    <property type="evidence" value="ECO:0007669"/>
    <property type="project" value="TreeGrafter"/>
</dbReference>
<dbReference type="OrthoDB" id="9792271at2"/>
<evidence type="ECO:0000313" key="2">
    <source>
        <dbReference type="EMBL" id="PWG03760.1"/>
    </source>
</evidence>
<name>A0A2U2J601_9SPHN</name>
<dbReference type="PANTHER" id="PTHR18640:SF5">
    <property type="entry name" value="SODIUM_BILE ACID COTRANSPORTER 7"/>
    <property type="match status" value="1"/>
</dbReference>
<organism evidence="2 3">
    <name type="scientific">Allosphingosinicella humi</name>
    <dbReference type="NCBI Taxonomy" id="2068657"/>
    <lineage>
        <taxon>Bacteria</taxon>
        <taxon>Pseudomonadati</taxon>
        <taxon>Pseudomonadota</taxon>
        <taxon>Alphaproteobacteria</taxon>
        <taxon>Sphingomonadales</taxon>
        <taxon>Sphingomonadaceae</taxon>
        <taxon>Allosphingosinicella</taxon>
    </lineage>
</organism>
<gene>
    <name evidence="2" type="ORF">DF286_00530</name>
</gene>
<protein>
    <submittedName>
        <fullName evidence="2">Bile acid:sodium symporter</fullName>
    </submittedName>
</protein>
<dbReference type="AlphaFoldDB" id="A0A2U2J601"/>
<feature type="transmembrane region" description="Helical" evidence="1">
    <location>
        <begin position="36"/>
        <end position="53"/>
    </location>
</feature>
<sequence>MLKRLFPDPFIGWMIGAVLLASLLPVRGVAAAALDAATLAAIFSLFFLHGVRLPREALVSGLTDWRLHAAILASTYLVFPVAGLALANLFPGLLSPELWAGMLFLCALPSTVQSSIAFTSMARGNVAGAVAAAAGSNLLGVFLTPLLVGLLLSAQGTQVSFSGIWNIVATLFLPFILGHALRPLLFPLIAGRPRLTTFVDKGTILLAVYGAFSAARVEGLWSRIPPVDIAAVIGLCLVLLALILVATVAIGRFGGFSRESRAAILFCGSVKSLASGVPMARILFPGAAAGYVILPVMLFHSFQLIVCAWIAARLAAQNSPAMERT</sequence>
<feature type="transmembrane region" description="Helical" evidence="1">
    <location>
        <begin position="229"/>
        <end position="250"/>
    </location>
</feature>
<comment type="caution">
    <text evidence="2">The sequence shown here is derived from an EMBL/GenBank/DDBJ whole genome shotgun (WGS) entry which is preliminary data.</text>
</comment>
<dbReference type="EMBL" id="QFFF01000001">
    <property type="protein sequence ID" value="PWG03760.1"/>
    <property type="molecule type" value="Genomic_DNA"/>
</dbReference>
<feature type="transmembrane region" description="Helical" evidence="1">
    <location>
        <begin position="164"/>
        <end position="186"/>
    </location>
</feature>
<feature type="transmembrane region" description="Helical" evidence="1">
    <location>
        <begin position="98"/>
        <end position="118"/>
    </location>
</feature>
<feature type="transmembrane region" description="Helical" evidence="1">
    <location>
        <begin position="12"/>
        <end position="30"/>
    </location>
</feature>
<feature type="transmembrane region" description="Helical" evidence="1">
    <location>
        <begin position="65"/>
        <end position="86"/>
    </location>
</feature>
<dbReference type="InterPro" id="IPR038770">
    <property type="entry name" value="Na+/solute_symporter_sf"/>
</dbReference>
<keyword evidence="1" id="KW-0812">Transmembrane</keyword>
<feature type="transmembrane region" description="Helical" evidence="1">
    <location>
        <begin position="290"/>
        <end position="312"/>
    </location>
</feature>
<accession>A0A2U2J601</accession>
<dbReference type="PANTHER" id="PTHR18640">
    <property type="entry name" value="SOLUTE CARRIER FAMILY 10 MEMBER 7"/>
    <property type="match status" value="1"/>
</dbReference>
<dbReference type="Pfam" id="PF13593">
    <property type="entry name" value="SBF_like"/>
    <property type="match status" value="1"/>
</dbReference>